<evidence type="ECO:0000313" key="1">
    <source>
        <dbReference type="EMBL" id="ADI74426.1"/>
    </source>
</evidence>
<dbReference type="HOGENOM" id="CLU_2565732_0_0_2"/>
<organism evidence="1 2">
    <name type="scientific">Methanohalobium evestigatum (strain ATCC BAA-1072 / DSM 3721 / NBRC 107634 / OCM 161 / Z-7303)</name>
    <dbReference type="NCBI Taxonomy" id="644295"/>
    <lineage>
        <taxon>Archaea</taxon>
        <taxon>Methanobacteriati</taxon>
        <taxon>Methanobacteriota</taxon>
        <taxon>Stenosarchaea group</taxon>
        <taxon>Methanomicrobia</taxon>
        <taxon>Methanosarcinales</taxon>
        <taxon>Methanosarcinaceae</taxon>
        <taxon>Methanohalobium</taxon>
    </lineage>
</organism>
<dbReference type="KEGG" id="mev:Metev_1581"/>
<protein>
    <submittedName>
        <fullName evidence="1">Uncharacterized protein</fullName>
    </submittedName>
</protein>
<evidence type="ECO:0000313" key="2">
    <source>
        <dbReference type="Proteomes" id="UP000000391"/>
    </source>
</evidence>
<dbReference type="AlphaFoldDB" id="D7EA04"/>
<proteinExistence type="predicted"/>
<gene>
    <name evidence="1" type="ordered locus">Metev_1581</name>
</gene>
<name>D7EA04_METEZ</name>
<keyword evidence="2" id="KW-1185">Reference proteome</keyword>
<dbReference type="RefSeq" id="WP_013194991.1">
    <property type="nucleotide sequence ID" value="NC_014253.1"/>
</dbReference>
<reference evidence="1 2" key="1">
    <citation type="submission" date="2010-06" db="EMBL/GenBank/DDBJ databases">
        <title>Complete sequence chromosome of Methanohalobium evestigatum Z-7303.</title>
        <authorList>
            <consortium name="US DOE Joint Genome Institute"/>
            <person name="Lucas S."/>
            <person name="Copeland A."/>
            <person name="Lapidus A."/>
            <person name="Cheng J.-F."/>
            <person name="Bruce D."/>
            <person name="Goodwin L."/>
            <person name="Pitluck S."/>
            <person name="Saunders E."/>
            <person name="Detter J.C."/>
            <person name="Han C."/>
            <person name="Tapia R."/>
            <person name="Land M."/>
            <person name="Hauser L."/>
            <person name="Kyrpides N."/>
            <person name="Mikhailova N."/>
            <person name="Sieprawska-Lupa M."/>
            <person name="Whitman W.B."/>
            <person name="Anderson I."/>
            <person name="Woyke T."/>
        </authorList>
    </citation>
    <scope>NUCLEOTIDE SEQUENCE [LARGE SCALE GENOMIC DNA]</scope>
    <source>
        <strain evidence="2">ATCC BAA-1072 / DSM 3721 / NBRC 107634 / OCM 161 / Z-7303</strain>
    </source>
</reference>
<dbReference type="Proteomes" id="UP000000391">
    <property type="component" value="Chromosome"/>
</dbReference>
<accession>D7EA04</accession>
<dbReference type="EMBL" id="CP002069">
    <property type="protein sequence ID" value="ADI74426.1"/>
    <property type="molecule type" value="Genomic_DNA"/>
</dbReference>
<dbReference type="STRING" id="644295.Metev_1581"/>
<dbReference type="GeneID" id="9347221"/>
<sequence>MNNGVFESKITKLSASRNRVYPSIRLPKEYADIIGNKAQIYPTSYDSKQAFLVVINHESLNSEFEDVVENRIRNLETKSEH</sequence>